<evidence type="ECO:0000313" key="2">
    <source>
        <dbReference type="EMBL" id="GAW83902.1"/>
    </source>
</evidence>
<reference evidence="3" key="1">
    <citation type="submission" date="2017-04" db="EMBL/GenBank/DDBJ databases">
        <title>Plasmodium gonderi genome.</title>
        <authorList>
            <person name="Arisue N."/>
            <person name="Honma H."/>
            <person name="Kawai S."/>
            <person name="Tougan T."/>
            <person name="Tanabe K."/>
            <person name="Horii T."/>
        </authorList>
    </citation>
    <scope>NUCLEOTIDE SEQUENCE [LARGE SCALE GENOMIC DNA]</scope>
    <source>
        <strain evidence="3">ATCC 30045</strain>
    </source>
</reference>
<feature type="transmembrane region" description="Helical" evidence="1">
    <location>
        <begin position="276"/>
        <end position="296"/>
    </location>
</feature>
<keyword evidence="1" id="KW-0472">Membrane</keyword>
<evidence type="ECO:0000256" key="1">
    <source>
        <dbReference type="SAM" id="Phobius"/>
    </source>
</evidence>
<keyword evidence="1" id="KW-0812">Transmembrane</keyword>
<name>A0A1Y1JSY9_PLAGO</name>
<evidence type="ECO:0000313" key="3">
    <source>
        <dbReference type="Proteomes" id="UP000195521"/>
    </source>
</evidence>
<accession>A0A1Y1JSY9</accession>
<comment type="caution">
    <text evidence="2">The sequence shown here is derived from an EMBL/GenBank/DDBJ whole genome shotgun (WGS) entry which is preliminary data.</text>
</comment>
<proteinExistence type="predicted"/>
<sequence length="347" mass="40992">MSSDTKSEDEYFDFNGIFPECTDGFDWDTGAFRGRGDANKFTTLCSGLNLKLTTENRSTEFSELCRVLGLYLKHIETNKNEHAQRCCKLFYYNLKKDIIDNFTLKYTGSENCYRIMTEYRRDNLDTQISSICLDHFVNIGNDTFKIMKNLFEIYKYINLFETQPIQRTTTNMHKFKSSIEKLETHLYKYKNQLKLELEKIIKRCEGYKKNWKTVLTGVHASYHLYDKWIEERRIKINEENAGAKKSNEGHGETLKTNVLRPKVLMHTGVDVETHTGISVGMIFITFSLLIIMFILYKYTPHFSFLKPRVRKLRRVLKKNNKKNLGLMDTFDFEYKNSLDDMYKIAYS</sequence>
<organism evidence="2 3">
    <name type="scientific">Plasmodium gonderi</name>
    <dbReference type="NCBI Taxonomy" id="77519"/>
    <lineage>
        <taxon>Eukaryota</taxon>
        <taxon>Sar</taxon>
        <taxon>Alveolata</taxon>
        <taxon>Apicomplexa</taxon>
        <taxon>Aconoidasida</taxon>
        <taxon>Haemosporida</taxon>
        <taxon>Plasmodiidae</taxon>
        <taxon>Plasmodium</taxon>
        <taxon>Plasmodium (Plasmodium)</taxon>
    </lineage>
</organism>
<keyword evidence="1" id="KW-1133">Transmembrane helix</keyword>
<protein>
    <submittedName>
        <fullName evidence="2">Variable surface protein</fullName>
    </submittedName>
</protein>
<dbReference type="RefSeq" id="XP_028546491.1">
    <property type="nucleotide sequence ID" value="XM_028690690.1"/>
</dbReference>
<dbReference type="EMBL" id="BDQF01000016">
    <property type="protein sequence ID" value="GAW83902.1"/>
    <property type="molecule type" value="Genomic_DNA"/>
</dbReference>
<gene>
    <name evidence="2" type="ORF">PGO_000010</name>
</gene>
<dbReference type="Proteomes" id="UP000195521">
    <property type="component" value="Unassembled WGS sequence"/>
</dbReference>
<dbReference type="GeneID" id="39744710"/>
<keyword evidence="3" id="KW-1185">Reference proteome</keyword>
<dbReference type="AlphaFoldDB" id="A0A1Y1JSY9"/>